<dbReference type="Proteomes" id="UP000439903">
    <property type="component" value="Unassembled WGS sequence"/>
</dbReference>
<reference evidence="2 3" key="1">
    <citation type="journal article" date="2019" name="Environ. Microbiol.">
        <title>At the nexus of three kingdoms: the genome of the mycorrhizal fungus Gigaspora margarita provides insights into plant, endobacterial and fungal interactions.</title>
        <authorList>
            <person name="Venice F."/>
            <person name="Ghignone S."/>
            <person name="Salvioli di Fossalunga A."/>
            <person name="Amselem J."/>
            <person name="Novero M."/>
            <person name="Xianan X."/>
            <person name="Sedzielewska Toro K."/>
            <person name="Morin E."/>
            <person name="Lipzen A."/>
            <person name="Grigoriev I.V."/>
            <person name="Henrissat B."/>
            <person name="Martin F.M."/>
            <person name="Bonfante P."/>
        </authorList>
    </citation>
    <scope>NUCLEOTIDE SEQUENCE [LARGE SCALE GENOMIC DNA]</scope>
    <source>
        <strain evidence="2 3">BEG34</strain>
    </source>
</reference>
<comment type="caution">
    <text evidence="2">The sequence shown here is derived from an EMBL/GenBank/DDBJ whole genome shotgun (WGS) entry which is preliminary data.</text>
</comment>
<feature type="coiled-coil region" evidence="1">
    <location>
        <begin position="1094"/>
        <end position="1121"/>
    </location>
</feature>
<proteinExistence type="predicted"/>
<accession>A0A8H4A4Y4</accession>
<evidence type="ECO:0000256" key="1">
    <source>
        <dbReference type="SAM" id="Coils"/>
    </source>
</evidence>
<evidence type="ECO:0000313" key="2">
    <source>
        <dbReference type="EMBL" id="KAF0421089.1"/>
    </source>
</evidence>
<dbReference type="EMBL" id="WTPW01001681">
    <property type="protein sequence ID" value="KAF0421089.1"/>
    <property type="molecule type" value="Genomic_DNA"/>
</dbReference>
<name>A0A8H4A4Y4_GIGMA</name>
<gene>
    <name evidence="2" type="ORF">F8M41_006857</name>
</gene>
<dbReference type="AlphaFoldDB" id="A0A8H4A4Y4"/>
<dbReference type="OrthoDB" id="2444065at2759"/>
<sequence length="1169" mass="136141">MVVMKILCHLIEKRMTNLHRYLTKITTRQLCLMDVKKSQEQKEDFELFKGFNLPLPMSNLQSFYATKSLDKSRTTLHPLVAESVSDQILLTRQMKFVTTAADKYSRKIFDSLMKFQEYFRQNHFERLIGDQNGKNDETQLEKEKLNSIDEILLGIVQNFKNETLNISTTNWKHHKTRFIFVKHCGHANISKVFCDEEQDLSILIKKYKNKAELIMFCCTNGLLGANKFTSKIVDKINAEAKEISDDKFVSQIFDLNNDMVTDNFLTAYKEWRGQIIQNFKKEVEKNITAKINKNFEMFKKSSEKHYFGQIETMYATKNKTRDCLTILDLQIDENKKRYCLECEIPEKLCLTIYNINLDQPDMEEMDKNEFFVPKPTISNYPTSFYIDPETYEFRKIIQFGRKYLLFLWNVANDRLDIYLDSIKNLQHTLKSQTPQKKLTLGKNFTIAINEPKGMIAIYENDKGLLNTYSFDEEQHDIHLQYRNIQINQWYNLSIPKIAHFFFIKNTEDVCFVEKNGQARIYSLVNSNFRPGTAQLPGNCTQVMSTPDGTCFVAFVKEKLITETSKVEDKVENTSDIKTDSLSTNDATELSNIDVTNKNNEELAIISQTNLDSSTESEIQKHIETSKSLDKVIKNISENIIDNITKNNKELATIPQEVVDDLTESKLQQDTMIQSKTNNSQILNRNIVRGYVFFLENFSKNANKVIEVSFPYPTTEFFQFFLLPNKQVHLITVDLHNKIFQSLMVKVTQVKAKYRFERKTVKKSLGKVKIESNCQCTAFGQSTKFTNDLHVGDFLVIDNEKFQIMEVVNDSELKIINQQKIDFGEWRNFKIEPRTKMNGLFDVYSMVFTKYAVENPFGKNDEPLKLTIMDLSSKLDINYYKTKFQAYFRKLFEKYEKETKKPMGHPENFDVNCIMFESFNNLVSEFTKYKLGNWIIDFFCLIPIQIAVAHDNEFIPIRDGFLEKTEQNVFDDGFGLIGNISKTISFGWYETIFEFYADLEVKVISSMGEQSCGKSYLLNHCLGSTFDGSAMACFCIVIKDVAMVDREGVVEEFYLKFSKIVDKEDEDNFISKLYRSKMSITAWPVFNDPSFYTSLNEFKSELDEQESQYKNARIFLEKAKNRDDGTSIPDNDVFLSEIFDNMNDTTKINNDTELILFEEKGKFTEISSSM</sequence>
<keyword evidence="3" id="KW-1185">Reference proteome</keyword>
<evidence type="ECO:0000313" key="3">
    <source>
        <dbReference type="Proteomes" id="UP000439903"/>
    </source>
</evidence>
<organism evidence="2 3">
    <name type="scientific">Gigaspora margarita</name>
    <dbReference type="NCBI Taxonomy" id="4874"/>
    <lineage>
        <taxon>Eukaryota</taxon>
        <taxon>Fungi</taxon>
        <taxon>Fungi incertae sedis</taxon>
        <taxon>Mucoromycota</taxon>
        <taxon>Glomeromycotina</taxon>
        <taxon>Glomeromycetes</taxon>
        <taxon>Diversisporales</taxon>
        <taxon>Gigasporaceae</taxon>
        <taxon>Gigaspora</taxon>
    </lineage>
</organism>
<keyword evidence="1" id="KW-0175">Coiled coil</keyword>
<protein>
    <submittedName>
        <fullName evidence="2">E3 ubiquitin-protein ligase trip12</fullName>
    </submittedName>
</protein>